<sequence length="235" mass="25840">MPGRAKLGWSLLSLLLLVALWSLAASIADSRVLPDPLTVLSVLAEGLNSGEVPYHLGATLARVVASFVLAMSIGIAIGIAMGRLSRVDRFLDSWLIFFLNLPALVTIILCYVWFGLIEIAAVLAVAINKIPNVVVTVREGARALDRDLDEMSRVYRLDGMTRLRHIMLPQLAPYLMASARSGLALIWKIVLVVELLGRSNGVGFQLSVFFQMFDVANILAYSIAFILIVQMIEWF</sequence>
<feature type="domain" description="ABC transmembrane type-1" evidence="8">
    <location>
        <begin position="56"/>
        <end position="235"/>
    </location>
</feature>
<keyword evidence="2" id="KW-0813">Transport</keyword>
<dbReference type="SUPFAM" id="SSF161098">
    <property type="entry name" value="MetI-like"/>
    <property type="match status" value="1"/>
</dbReference>
<feature type="transmembrane region" description="Helical" evidence="7">
    <location>
        <begin position="54"/>
        <end position="82"/>
    </location>
</feature>
<keyword evidence="3" id="KW-1003">Cell membrane</keyword>
<dbReference type="PROSITE" id="PS50928">
    <property type="entry name" value="ABC_TM1"/>
    <property type="match status" value="1"/>
</dbReference>
<dbReference type="AlphaFoldDB" id="A0A382V8G8"/>
<dbReference type="Gene3D" id="1.10.3720.10">
    <property type="entry name" value="MetI-like"/>
    <property type="match status" value="1"/>
</dbReference>
<keyword evidence="4 7" id="KW-0812">Transmembrane</keyword>
<evidence type="ECO:0000313" key="9">
    <source>
        <dbReference type="EMBL" id="SVD42784.1"/>
    </source>
</evidence>
<gene>
    <name evidence="9" type="ORF">METZ01_LOCUS395638</name>
</gene>
<dbReference type="InterPro" id="IPR035906">
    <property type="entry name" value="MetI-like_sf"/>
</dbReference>
<feature type="transmembrane region" description="Helical" evidence="7">
    <location>
        <begin position="208"/>
        <end position="232"/>
    </location>
</feature>
<dbReference type="CDD" id="cd06261">
    <property type="entry name" value="TM_PBP2"/>
    <property type="match status" value="1"/>
</dbReference>
<dbReference type="PANTHER" id="PTHR30151">
    <property type="entry name" value="ALKANE SULFONATE ABC TRANSPORTER-RELATED, MEMBRANE SUBUNIT"/>
    <property type="match status" value="1"/>
</dbReference>
<feature type="non-terminal residue" evidence="9">
    <location>
        <position position="235"/>
    </location>
</feature>
<protein>
    <recommendedName>
        <fullName evidence="8">ABC transmembrane type-1 domain-containing protein</fullName>
    </recommendedName>
</protein>
<feature type="transmembrane region" description="Helical" evidence="7">
    <location>
        <begin position="94"/>
        <end position="114"/>
    </location>
</feature>
<dbReference type="PANTHER" id="PTHR30151:SF38">
    <property type="entry name" value="ALIPHATIC SULFONATES TRANSPORT PERMEASE PROTEIN SSUC-RELATED"/>
    <property type="match status" value="1"/>
</dbReference>
<comment type="subcellular location">
    <subcellularLocation>
        <location evidence="1">Cell membrane</location>
        <topology evidence="1">Multi-pass membrane protein</topology>
    </subcellularLocation>
</comment>
<evidence type="ECO:0000256" key="2">
    <source>
        <dbReference type="ARBA" id="ARBA00022448"/>
    </source>
</evidence>
<evidence type="ECO:0000256" key="5">
    <source>
        <dbReference type="ARBA" id="ARBA00022989"/>
    </source>
</evidence>
<keyword evidence="5 7" id="KW-1133">Transmembrane helix</keyword>
<dbReference type="Pfam" id="PF00528">
    <property type="entry name" value="BPD_transp_1"/>
    <property type="match status" value="1"/>
</dbReference>
<dbReference type="GO" id="GO:0055085">
    <property type="term" value="P:transmembrane transport"/>
    <property type="evidence" value="ECO:0007669"/>
    <property type="project" value="InterPro"/>
</dbReference>
<dbReference type="EMBL" id="UINC01149983">
    <property type="protein sequence ID" value="SVD42784.1"/>
    <property type="molecule type" value="Genomic_DNA"/>
</dbReference>
<reference evidence="9" key="1">
    <citation type="submission" date="2018-05" db="EMBL/GenBank/DDBJ databases">
        <authorList>
            <person name="Lanie J.A."/>
            <person name="Ng W.-L."/>
            <person name="Kazmierczak K.M."/>
            <person name="Andrzejewski T.M."/>
            <person name="Davidsen T.M."/>
            <person name="Wayne K.J."/>
            <person name="Tettelin H."/>
            <person name="Glass J.I."/>
            <person name="Rusch D."/>
            <person name="Podicherti R."/>
            <person name="Tsui H.-C.T."/>
            <person name="Winkler M.E."/>
        </authorList>
    </citation>
    <scope>NUCLEOTIDE SEQUENCE</scope>
</reference>
<evidence type="ECO:0000256" key="7">
    <source>
        <dbReference type="SAM" id="Phobius"/>
    </source>
</evidence>
<evidence type="ECO:0000256" key="6">
    <source>
        <dbReference type="ARBA" id="ARBA00023136"/>
    </source>
</evidence>
<evidence type="ECO:0000259" key="8">
    <source>
        <dbReference type="PROSITE" id="PS50928"/>
    </source>
</evidence>
<accession>A0A382V8G8</accession>
<evidence type="ECO:0000256" key="3">
    <source>
        <dbReference type="ARBA" id="ARBA00022475"/>
    </source>
</evidence>
<name>A0A382V8G8_9ZZZZ</name>
<keyword evidence="6 7" id="KW-0472">Membrane</keyword>
<proteinExistence type="predicted"/>
<dbReference type="GO" id="GO:0005886">
    <property type="term" value="C:plasma membrane"/>
    <property type="evidence" value="ECO:0007669"/>
    <property type="project" value="UniProtKB-SubCell"/>
</dbReference>
<evidence type="ECO:0000256" key="1">
    <source>
        <dbReference type="ARBA" id="ARBA00004651"/>
    </source>
</evidence>
<dbReference type="InterPro" id="IPR000515">
    <property type="entry name" value="MetI-like"/>
</dbReference>
<organism evidence="9">
    <name type="scientific">marine metagenome</name>
    <dbReference type="NCBI Taxonomy" id="408172"/>
    <lineage>
        <taxon>unclassified sequences</taxon>
        <taxon>metagenomes</taxon>
        <taxon>ecological metagenomes</taxon>
    </lineage>
</organism>
<evidence type="ECO:0000256" key="4">
    <source>
        <dbReference type="ARBA" id="ARBA00022692"/>
    </source>
</evidence>